<comment type="caution">
    <text evidence="2">The sequence shown here is derived from an EMBL/GenBank/DDBJ whole genome shotgun (WGS) entry which is preliminary data.</text>
</comment>
<evidence type="ECO:0000313" key="3">
    <source>
        <dbReference type="Proteomes" id="UP000018211"/>
    </source>
</evidence>
<feature type="chain" id="PRO_5043988156" evidence="1">
    <location>
        <begin position="24"/>
        <end position="445"/>
    </location>
</feature>
<sequence>MRALIHLTPLATLMGAMTFTATASEVNKVKEQEWGVGMAYRNASIVYNLPGEDDASVSTFTPLFYYKGESVFLDGLEGGVHLYKQDDYQINALTRLRFVDLPASQQNRYGGHSFDLGFQYRHFFQDSDWYIDAEVMSDDAARLFGNLRATAKSSTENWDFKPSAELRVKSNDFNSYYYGANGLEGSPGFGKNIGGGVEFKVGFETRYRVTSNLYLLGSAYATRLDDNAYDNIVVKERWGHEYFIGFGLFNDKNTPTRSDIKTRPYLRVAQGFATPSDMGDIFQFKGVPDENGNKMTSFFYGHPLTDELFGAPIDIYLTPGAAWHWSSSTQSASPEYVIAVKAYYTFEWPFRWKFGAAEGISYVQNITYIESSELEGKYENMSNLMNYLDISFDFNIGDMVGKPEWDHLWVGYGLHHRSSIFEKASQFGRIKGGSNYNTIYLQYDF</sequence>
<dbReference type="Proteomes" id="UP000018211">
    <property type="component" value="Unassembled WGS sequence"/>
</dbReference>
<keyword evidence="1" id="KW-0732">Signal</keyword>
<evidence type="ECO:0000256" key="1">
    <source>
        <dbReference type="SAM" id="SignalP"/>
    </source>
</evidence>
<evidence type="ECO:0000313" key="2">
    <source>
        <dbReference type="EMBL" id="CCO48018.1"/>
    </source>
</evidence>
<dbReference type="Pfam" id="PF06629">
    <property type="entry name" value="MipA"/>
    <property type="match status" value="1"/>
</dbReference>
<dbReference type="InterPro" id="IPR010583">
    <property type="entry name" value="MipA"/>
</dbReference>
<dbReference type="EMBL" id="CAOF01000135">
    <property type="protein sequence ID" value="CCO48018.1"/>
    <property type="molecule type" value="Genomic_DNA"/>
</dbReference>
<dbReference type="RefSeq" id="WP_004406871.1">
    <property type="nucleotide sequence ID" value="NZ_LK391965.1"/>
</dbReference>
<proteinExistence type="predicted"/>
<name>A0AAV2VUE8_9VIBR</name>
<feature type="signal peptide" evidence="1">
    <location>
        <begin position="1"/>
        <end position="23"/>
    </location>
</feature>
<organism evidence="2 3">
    <name type="scientific">Vibrio nigripulchritudo SOn1</name>
    <dbReference type="NCBI Taxonomy" id="1238450"/>
    <lineage>
        <taxon>Bacteria</taxon>
        <taxon>Pseudomonadati</taxon>
        <taxon>Pseudomonadota</taxon>
        <taxon>Gammaproteobacteria</taxon>
        <taxon>Vibrionales</taxon>
        <taxon>Vibrionaceae</taxon>
        <taxon>Vibrio</taxon>
    </lineage>
</organism>
<accession>A0AAV2VUE8</accession>
<protein>
    <submittedName>
        <fullName evidence="2">MltA-interacting MipA</fullName>
    </submittedName>
</protein>
<reference evidence="2 3" key="1">
    <citation type="journal article" date="2013" name="ISME J.">
        <title>Comparative genomics of pathogenic lineages of Vibrio nigripulchritudo identifies virulence-associated traits.</title>
        <authorList>
            <person name="Goudenege D."/>
            <person name="Labreuche Y."/>
            <person name="Krin E."/>
            <person name="Ansquer D."/>
            <person name="Mangenot S."/>
            <person name="Calteau A."/>
            <person name="Medigue C."/>
            <person name="Mazel D."/>
            <person name="Polz M.F."/>
            <person name="Le Roux F."/>
        </authorList>
    </citation>
    <scope>NUCLEOTIDE SEQUENCE [LARGE SCALE GENOMIC DNA]</scope>
    <source>
        <strain evidence="2 3">SOn1</strain>
    </source>
</reference>
<gene>
    <name evidence="2" type="ORF">VIBNISOn1_430001</name>
</gene>
<dbReference type="AlphaFoldDB" id="A0AAV2VUE8"/>